<comment type="caution">
    <text evidence="5">Lacks conserved residue(s) required for the propagation of feature annotation.</text>
</comment>
<feature type="domain" description="SAM-dependent MTase RsmB/NOP-type" evidence="7">
    <location>
        <begin position="143"/>
        <end position="503"/>
    </location>
</feature>
<protein>
    <recommendedName>
        <fullName evidence="7">SAM-dependent MTase RsmB/NOP-type domain-containing protein</fullName>
    </recommendedName>
</protein>
<evidence type="ECO:0000313" key="9">
    <source>
        <dbReference type="Proteomes" id="UP000030745"/>
    </source>
</evidence>
<feature type="binding site" evidence="5">
    <location>
        <position position="292"/>
    </location>
    <ligand>
        <name>S-adenosyl-L-methionine</name>
        <dbReference type="ChEBI" id="CHEBI:59789"/>
    </ligand>
</feature>
<keyword evidence="2 5" id="KW-0808">Transferase</keyword>
<feature type="region of interest" description="Disordered" evidence="6">
    <location>
        <begin position="1"/>
        <end position="28"/>
    </location>
</feature>
<evidence type="ECO:0000259" key="7">
    <source>
        <dbReference type="PROSITE" id="PS51686"/>
    </source>
</evidence>
<gene>
    <name evidence="8" type="ORF">SPRG_00868</name>
</gene>
<dbReference type="Proteomes" id="UP000030745">
    <property type="component" value="Unassembled WGS sequence"/>
</dbReference>
<evidence type="ECO:0000256" key="2">
    <source>
        <dbReference type="ARBA" id="ARBA00022679"/>
    </source>
</evidence>
<dbReference type="PRINTS" id="PR02008">
    <property type="entry name" value="RCMTFAMILY"/>
</dbReference>
<comment type="similarity">
    <text evidence="5">Belongs to the class I-like SAM-binding methyltransferase superfamily. RsmB/NOP family.</text>
</comment>
<dbReference type="GO" id="GO:0001510">
    <property type="term" value="P:RNA methylation"/>
    <property type="evidence" value="ECO:0007669"/>
    <property type="project" value="InterPro"/>
</dbReference>
<keyword evidence="3 5" id="KW-0949">S-adenosyl-L-methionine</keyword>
<dbReference type="OMA" id="ILADMPC"/>
<dbReference type="EMBL" id="KK583190">
    <property type="protein sequence ID" value="KDO34807.1"/>
    <property type="molecule type" value="Genomic_DNA"/>
</dbReference>
<dbReference type="OrthoDB" id="6093671at2759"/>
<dbReference type="InterPro" id="IPR049560">
    <property type="entry name" value="MeTrfase_RsmB-F_NOP2_cat"/>
</dbReference>
<dbReference type="GeneID" id="24123494"/>
<dbReference type="PROSITE" id="PS51686">
    <property type="entry name" value="SAM_MT_RSMB_NOP"/>
    <property type="match status" value="1"/>
</dbReference>
<dbReference type="VEuPathDB" id="FungiDB:SPRG_00868"/>
<proteinExistence type="inferred from homology"/>
<accession>A0A067D729</accession>
<dbReference type="GO" id="GO:0008173">
    <property type="term" value="F:RNA methyltransferase activity"/>
    <property type="evidence" value="ECO:0007669"/>
    <property type="project" value="InterPro"/>
</dbReference>
<sequence>MAKGKKGGAPQGAIKRKAYYSDSSDDDSHVNFKQAVPLASLENAPVRDFTGEAAAKPAPKAKKTKANKKTKSDKPVYIANEPAPSKKQAVPGESLEQRKIKTMQQKAIRSEKVVWRKFGRENTLFEDYYGDLFQLPKDEWKTLSRVLESPPSVYFRINETFPSLSEIAKGSLDCDFDVTGAVLKLPTGGERTLSLGAVAYDPSIFKINVDSKLLRKTPRLQAINNFIRDQTLIGTVLRQEAMNMLLPRFLDVQPHHNVLDLHGSGASRAAPFVERMLDAESKAPTGALVINEPDAASATKAARVVAHTVGNASNVVVTAHKTEEFPEAADVFLFDRVLCSVPCSGDGSIRKYPEKWRNWTPTAAFAHHATQLELAQKAMHSLKVGGHMVYCTRSFHPIENEAIVAQLLRGSNGAYELVDASTRVPELKTRAGVSAWKVCNDEMTPFASYDAASEANRRTYKLRPSMFAPTKAEAARFHLDRCRRVLPHDNDTHGFFVAVVQKTAEHARIAVGPAMPSTGAPSTAKKAKDVKRIGLYAAIEPKHYGELVERFALDLSEDQLLEHVKISKTRDVHYVTPAVAEVLRAFTGKLNAHKAGTAAFQVHQGAYSLLDEGLHAIMPHLHERILSVDMAQFSSLVSTKQAWIQHLTPQVQAQLEDVADGSIVLALDESEPMQTSERDIALVAMKRHSSITVTAASNVLGRMKTLMLELNVEDEEYDSMDYDDDE</sequence>
<dbReference type="InterPro" id="IPR029063">
    <property type="entry name" value="SAM-dependent_MTases_sf"/>
</dbReference>
<feature type="compositionally biased region" description="Basic residues" evidence="6">
    <location>
        <begin position="59"/>
        <end position="71"/>
    </location>
</feature>
<evidence type="ECO:0000256" key="5">
    <source>
        <dbReference type="PROSITE-ProRule" id="PRU01023"/>
    </source>
</evidence>
<dbReference type="AlphaFoldDB" id="A0A067D729"/>
<organism evidence="8 9">
    <name type="scientific">Saprolegnia parasitica (strain CBS 223.65)</name>
    <dbReference type="NCBI Taxonomy" id="695850"/>
    <lineage>
        <taxon>Eukaryota</taxon>
        <taxon>Sar</taxon>
        <taxon>Stramenopiles</taxon>
        <taxon>Oomycota</taxon>
        <taxon>Saprolegniomycetes</taxon>
        <taxon>Saprolegniales</taxon>
        <taxon>Saprolegniaceae</taxon>
        <taxon>Saprolegnia</taxon>
    </lineage>
</organism>
<evidence type="ECO:0000256" key="4">
    <source>
        <dbReference type="ARBA" id="ARBA00022884"/>
    </source>
</evidence>
<name>A0A067D729_SAPPC</name>
<evidence type="ECO:0000256" key="3">
    <source>
        <dbReference type="ARBA" id="ARBA00022691"/>
    </source>
</evidence>
<dbReference type="PANTHER" id="PTHR22808:SF1">
    <property type="entry name" value="RNA CYTOSINE-C(5)-METHYLTRANSFERASE NSUN2-RELATED"/>
    <property type="match status" value="1"/>
</dbReference>
<dbReference type="Pfam" id="PF01189">
    <property type="entry name" value="Methyltr_RsmB-F"/>
    <property type="match status" value="1"/>
</dbReference>
<dbReference type="STRING" id="695850.A0A067D729"/>
<dbReference type="InterPro" id="IPR023267">
    <property type="entry name" value="RCMT"/>
</dbReference>
<reference evidence="8 9" key="1">
    <citation type="journal article" date="2013" name="PLoS Genet.">
        <title>Distinctive expansion of potential virulence genes in the genome of the oomycete fish pathogen Saprolegnia parasitica.</title>
        <authorList>
            <person name="Jiang R.H."/>
            <person name="de Bruijn I."/>
            <person name="Haas B.J."/>
            <person name="Belmonte R."/>
            <person name="Lobach L."/>
            <person name="Christie J."/>
            <person name="van den Ackerveken G."/>
            <person name="Bottin A."/>
            <person name="Bulone V."/>
            <person name="Diaz-Moreno S.M."/>
            <person name="Dumas B."/>
            <person name="Fan L."/>
            <person name="Gaulin E."/>
            <person name="Govers F."/>
            <person name="Grenville-Briggs L.J."/>
            <person name="Horner N.R."/>
            <person name="Levin J.Z."/>
            <person name="Mammella M."/>
            <person name="Meijer H.J."/>
            <person name="Morris P."/>
            <person name="Nusbaum C."/>
            <person name="Oome S."/>
            <person name="Phillips A.J."/>
            <person name="van Rooyen D."/>
            <person name="Rzeszutek E."/>
            <person name="Saraiva M."/>
            <person name="Secombes C.J."/>
            <person name="Seidl M.F."/>
            <person name="Snel B."/>
            <person name="Stassen J.H."/>
            <person name="Sykes S."/>
            <person name="Tripathy S."/>
            <person name="van den Berg H."/>
            <person name="Vega-Arreguin J.C."/>
            <person name="Wawra S."/>
            <person name="Young S.K."/>
            <person name="Zeng Q."/>
            <person name="Dieguez-Uribeondo J."/>
            <person name="Russ C."/>
            <person name="Tyler B.M."/>
            <person name="van West P."/>
        </authorList>
    </citation>
    <scope>NUCLEOTIDE SEQUENCE [LARGE SCALE GENOMIC DNA]</scope>
    <source>
        <strain evidence="8 9">CBS 223.65</strain>
    </source>
</reference>
<dbReference type="RefSeq" id="XP_012194473.1">
    <property type="nucleotide sequence ID" value="XM_012339083.1"/>
</dbReference>
<dbReference type="PANTHER" id="PTHR22808">
    <property type="entry name" value="NCL1 YEAST -RELATED NOL1/NOP2/FMU SUN DOMAIN-CONTAINING"/>
    <property type="match status" value="1"/>
</dbReference>
<keyword evidence="4 5" id="KW-0694">RNA-binding</keyword>
<evidence type="ECO:0000256" key="6">
    <source>
        <dbReference type="SAM" id="MobiDB-lite"/>
    </source>
</evidence>
<keyword evidence="9" id="KW-1185">Reference proteome</keyword>
<keyword evidence="1 5" id="KW-0489">Methyltransferase</keyword>
<evidence type="ECO:0000313" key="8">
    <source>
        <dbReference type="EMBL" id="KDO34807.1"/>
    </source>
</evidence>
<dbReference type="GO" id="GO:0003723">
    <property type="term" value="F:RNA binding"/>
    <property type="evidence" value="ECO:0007669"/>
    <property type="project" value="UniProtKB-UniRule"/>
</dbReference>
<dbReference type="Gene3D" id="3.40.50.150">
    <property type="entry name" value="Vaccinia Virus protein VP39"/>
    <property type="match status" value="1"/>
</dbReference>
<feature type="region of interest" description="Disordered" evidence="6">
    <location>
        <begin position="50"/>
        <end position="91"/>
    </location>
</feature>
<dbReference type="SUPFAM" id="SSF53335">
    <property type="entry name" value="S-adenosyl-L-methionine-dependent methyltransferases"/>
    <property type="match status" value="1"/>
</dbReference>
<evidence type="ECO:0000256" key="1">
    <source>
        <dbReference type="ARBA" id="ARBA00022603"/>
    </source>
</evidence>
<dbReference type="InterPro" id="IPR001678">
    <property type="entry name" value="MeTrfase_RsmB-F_NOP2_dom"/>
</dbReference>
<dbReference type="KEGG" id="spar:SPRG_00868"/>